<dbReference type="PANTHER" id="PTHR43280">
    <property type="entry name" value="ARAC-FAMILY TRANSCRIPTIONAL REGULATOR"/>
    <property type="match status" value="1"/>
</dbReference>
<sequence>MKLINSNKLPKLSRNDFFKIPNLVRSSNIPNSEKIFVVSHDLDIPVPFHKHDFYEFVFITNGIAISNINNKDIYLLPDSLLLMNLHSAHSLKVKDPKAQVINICIKPEIFTGGVFAEFLQQDNYLCNFLCDKGNNSYLYFSPTSLSRYLPIINGILSEYVTNNYHYNYAMLGLLLIFFDQLSHENYYSYTGIDSLSLNVISAIKDNVQTITVQQLAQNFGYSTAYLSRYIKKHTALTIKEIIMQEKMKQAKKYLSETNYSVEEISRLVGYKSVSYFFKTFEKQNNVTPDQFRKTVK</sequence>
<dbReference type="InterPro" id="IPR003313">
    <property type="entry name" value="AraC-bd"/>
</dbReference>
<dbReference type="Gene3D" id="1.10.10.60">
    <property type="entry name" value="Homeodomain-like"/>
    <property type="match status" value="2"/>
</dbReference>
<dbReference type="PANTHER" id="PTHR43280:SF2">
    <property type="entry name" value="HTH-TYPE TRANSCRIPTIONAL REGULATOR EXSA"/>
    <property type="match status" value="1"/>
</dbReference>
<dbReference type="InterPro" id="IPR009057">
    <property type="entry name" value="Homeodomain-like_sf"/>
</dbReference>
<dbReference type="SUPFAM" id="SSF46689">
    <property type="entry name" value="Homeodomain-like"/>
    <property type="match status" value="1"/>
</dbReference>
<keyword evidence="1" id="KW-0805">Transcription regulation</keyword>
<dbReference type="InterPro" id="IPR018060">
    <property type="entry name" value="HTH_AraC"/>
</dbReference>
<dbReference type="PROSITE" id="PS00041">
    <property type="entry name" value="HTH_ARAC_FAMILY_1"/>
    <property type="match status" value="1"/>
</dbReference>
<dbReference type="InterPro" id="IPR018062">
    <property type="entry name" value="HTH_AraC-typ_CS"/>
</dbReference>
<protein>
    <recommendedName>
        <fullName evidence="4">HTH araC/xylS-type domain-containing protein</fullName>
    </recommendedName>
</protein>
<dbReference type="Pfam" id="PF12833">
    <property type="entry name" value="HTH_18"/>
    <property type="match status" value="1"/>
</dbReference>
<dbReference type="Pfam" id="PF02311">
    <property type="entry name" value="AraC_binding"/>
    <property type="match status" value="1"/>
</dbReference>
<organism evidence="5 6">
    <name type="scientific">Lactobacillus melliventris</name>
    <dbReference type="NCBI Taxonomy" id="1218507"/>
    <lineage>
        <taxon>Bacteria</taxon>
        <taxon>Bacillati</taxon>
        <taxon>Bacillota</taxon>
        <taxon>Bacilli</taxon>
        <taxon>Lactobacillales</taxon>
        <taxon>Lactobacillaceae</taxon>
        <taxon>Lactobacillus</taxon>
    </lineage>
</organism>
<evidence type="ECO:0000259" key="4">
    <source>
        <dbReference type="PROSITE" id="PS01124"/>
    </source>
</evidence>
<comment type="caution">
    <text evidence="5">The sequence shown here is derived from an EMBL/GenBank/DDBJ whole genome shotgun (WGS) entry which is preliminary data.</text>
</comment>
<evidence type="ECO:0000256" key="3">
    <source>
        <dbReference type="ARBA" id="ARBA00023163"/>
    </source>
</evidence>
<dbReference type="PATRIC" id="fig|1218507.3.peg.585"/>
<dbReference type="InterPro" id="IPR037923">
    <property type="entry name" value="HTH-like"/>
</dbReference>
<evidence type="ECO:0000313" key="6">
    <source>
        <dbReference type="Proteomes" id="UP000033531"/>
    </source>
</evidence>
<evidence type="ECO:0000256" key="2">
    <source>
        <dbReference type="ARBA" id="ARBA00023125"/>
    </source>
</evidence>
<dbReference type="PRINTS" id="PR00032">
    <property type="entry name" value="HTHARAC"/>
</dbReference>
<gene>
    <name evidence="5" type="ORF">JF74_04180</name>
</gene>
<reference evidence="5 6" key="1">
    <citation type="submission" date="2015-01" db="EMBL/GenBank/DDBJ databases">
        <title>Comparative genomics of the lactic acid bacteria isolated from the honey bee gut.</title>
        <authorList>
            <person name="Ellegaard K.M."/>
            <person name="Tamarit D."/>
            <person name="Javelind E."/>
            <person name="Olofsson T."/>
            <person name="Andersson S.G."/>
            <person name="Vasquez A."/>
        </authorList>
    </citation>
    <scope>NUCLEOTIDE SEQUENCE [LARGE SCALE GENOMIC DNA]</scope>
    <source>
        <strain evidence="5 6">Hma8</strain>
    </source>
</reference>
<dbReference type="RefSeq" id="WP_046324386.1">
    <property type="nucleotide sequence ID" value="NZ_JBHTMT010000008.1"/>
</dbReference>
<dbReference type="EMBL" id="JXLI01000008">
    <property type="protein sequence ID" value="KJY57393.1"/>
    <property type="molecule type" value="Genomic_DNA"/>
</dbReference>
<dbReference type="STRING" id="1218507.JF74_04180"/>
<dbReference type="GO" id="GO:0043565">
    <property type="term" value="F:sequence-specific DNA binding"/>
    <property type="evidence" value="ECO:0007669"/>
    <property type="project" value="InterPro"/>
</dbReference>
<dbReference type="Proteomes" id="UP000033531">
    <property type="component" value="Unassembled WGS sequence"/>
</dbReference>
<dbReference type="GO" id="GO:0003700">
    <property type="term" value="F:DNA-binding transcription factor activity"/>
    <property type="evidence" value="ECO:0007669"/>
    <property type="project" value="InterPro"/>
</dbReference>
<dbReference type="SMART" id="SM00342">
    <property type="entry name" value="HTH_ARAC"/>
    <property type="match status" value="1"/>
</dbReference>
<dbReference type="HOGENOM" id="CLU_000445_88_0_9"/>
<dbReference type="InterPro" id="IPR020449">
    <property type="entry name" value="Tscrpt_reg_AraC-type_HTH"/>
</dbReference>
<dbReference type="AlphaFoldDB" id="A0A0F4LGE2"/>
<evidence type="ECO:0000313" key="5">
    <source>
        <dbReference type="EMBL" id="KJY57393.1"/>
    </source>
</evidence>
<feature type="domain" description="HTH araC/xylS-type" evidence="4">
    <location>
        <begin position="197"/>
        <end position="294"/>
    </location>
</feature>
<dbReference type="PROSITE" id="PS01124">
    <property type="entry name" value="HTH_ARAC_FAMILY_2"/>
    <property type="match status" value="1"/>
</dbReference>
<keyword evidence="3" id="KW-0804">Transcription</keyword>
<evidence type="ECO:0000256" key="1">
    <source>
        <dbReference type="ARBA" id="ARBA00023015"/>
    </source>
</evidence>
<proteinExistence type="predicted"/>
<dbReference type="OrthoDB" id="9799319at2"/>
<dbReference type="SUPFAM" id="SSF51215">
    <property type="entry name" value="Regulatory protein AraC"/>
    <property type="match status" value="1"/>
</dbReference>
<keyword evidence="2" id="KW-0238">DNA-binding</keyword>
<accession>A0A0F4LGE2</accession>
<name>A0A0F4LGE2_9LACO</name>